<dbReference type="AlphaFoldDB" id="A0A964BVC8"/>
<accession>A0A964BVC8</accession>
<dbReference type="Proteomes" id="UP000729733">
    <property type="component" value="Unassembled WGS sequence"/>
</dbReference>
<protein>
    <submittedName>
        <fullName evidence="1">DUF1802 family protein</fullName>
    </submittedName>
</protein>
<name>A0A964BVC8_9CYAN</name>
<dbReference type="Pfam" id="PF08819">
    <property type="entry name" value="DUF1802"/>
    <property type="match status" value="1"/>
</dbReference>
<dbReference type="PIRSF" id="PIRSF018957">
    <property type="entry name" value="UCP018957"/>
    <property type="match status" value="1"/>
</dbReference>
<keyword evidence="2" id="KW-1185">Reference proteome</keyword>
<proteinExistence type="predicted"/>
<reference evidence="1" key="1">
    <citation type="journal article" date="2021" name="Antonie Van Leeuwenhoek">
        <title>Draft genome and description of Waterburya agarophytonicola gen. nov. sp. nov. (Pleurocapsales, Cyanobacteria): a seaweed symbiont.</title>
        <authorList>
            <person name="Bonthond G."/>
            <person name="Shalygin S."/>
            <person name="Bayer T."/>
            <person name="Weinberger F."/>
        </authorList>
    </citation>
    <scope>NUCLEOTIDE SEQUENCE</scope>
    <source>
        <strain evidence="1">KI4</strain>
    </source>
</reference>
<gene>
    <name evidence="1" type="ORF">I4641_22770</name>
</gene>
<dbReference type="InterPro" id="IPR008307">
    <property type="entry name" value="UCP018957"/>
</dbReference>
<dbReference type="RefSeq" id="WP_229642867.1">
    <property type="nucleotide sequence ID" value="NZ_JADWDC010000111.1"/>
</dbReference>
<evidence type="ECO:0000313" key="2">
    <source>
        <dbReference type="Proteomes" id="UP000729733"/>
    </source>
</evidence>
<dbReference type="EMBL" id="JADWDC010000111">
    <property type="protein sequence ID" value="MCC0179769.1"/>
    <property type="molecule type" value="Genomic_DNA"/>
</dbReference>
<comment type="caution">
    <text evidence="1">The sequence shown here is derived from an EMBL/GenBank/DDBJ whole genome shotgun (WGS) entry which is preliminary data.</text>
</comment>
<evidence type="ECO:0000313" key="1">
    <source>
        <dbReference type="EMBL" id="MCC0179769.1"/>
    </source>
</evidence>
<organism evidence="1 2">
    <name type="scientific">Waterburya agarophytonicola KI4</name>
    <dbReference type="NCBI Taxonomy" id="2874699"/>
    <lineage>
        <taxon>Bacteria</taxon>
        <taxon>Bacillati</taxon>
        <taxon>Cyanobacteriota</taxon>
        <taxon>Cyanophyceae</taxon>
        <taxon>Pleurocapsales</taxon>
        <taxon>Hyellaceae</taxon>
        <taxon>Waterburya</taxon>
        <taxon>Waterburya agarophytonicola</taxon>
    </lineage>
</organism>
<sequence length="185" mass="21500">MLLTKALKEWAIAVDALTTGKTVILLRKGGIKESKFQVKSDRFWLYPTYEHQKPNLFKSEYAQGVELVESGWHPKTVEIRSYAEISNILPIEDLNQIKALLPYHIWNEQMISDRLKWKPQQPLIVLLLRVYRLASPVIIPYHDNYGGCKSWIDLVEPISTEDSRVVIEDSRYTQTVREIQESTSN</sequence>
<dbReference type="InterPro" id="IPR014923">
    <property type="entry name" value="DUF1802"/>
</dbReference>